<sequence length="154" mass="17836">MCQEFIEKFPGCPNEEHYKHQGWAPCKDALRKKVETPCLRENEPGKPEKYDKDKVMKKPLITVRLERCEECERDKREAAEEAKKDAEMQEAFEKMRDSGNRVGGDVPAQGMLTTEERRRRETMEQGGGDMSQQGMLTTEQRRQLEAKKKGEASK</sequence>
<feature type="compositionally biased region" description="Basic and acidic residues" evidence="1">
    <location>
        <begin position="139"/>
        <end position="154"/>
    </location>
</feature>
<dbReference type="HOGENOM" id="CLU_1704396_0_0_1"/>
<dbReference type="AlphaFoldDB" id="S3D9T8"/>
<reference evidence="2 3" key="1">
    <citation type="journal article" date="2013" name="BMC Genomics">
        <title>Genomics-driven discovery of the pneumocandin biosynthetic gene cluster in the fungus Glarea lozoyensis.</title>
        <authorList>
            <person name="Chen L."/>
            <person name="Yue Q."/>
            <person name="Zhang X."/>
            <person name="Xiang M."/>
            <person name="Wang C."/>
            <person name="Li S."/>
            <person name="Che Y."/>
            <person name="Ortiz-Lopez F.J."/>
            <person name="Bills G.F."/>
            <person name="Liu X."/>
            <person name="An Z."/>
        </authorList>
    </citation>
    <scope>NUCLEOTIDE SEQUENCE [LARGE SCALE GENOMIC DNA]</scope>
    <source>
        <strain evidence="3">ATCC 20868 / MF5171</strain>
    </source>
</reference>
<dbReference type="KEGG" id="glz:GLAREA_09862"/>
<name>S3D9T8_GLAL2</name>
<keyword evidence="3" id="KW-1185">Reference proteome</keyword>
<feature type="region of interest" description="Disordered" evidence="1">
    <location>
        <begin position="96"/>
        <end position="154"/>
    </location>
</feature>
<protein>
    <submittedName>
        <fullName evidence="2">Uncharacterized protein</fullName>
    </submittedName>
</protein>
<dbReference type="RefSeq" id="XP_008084649.1">
    <property type="nucleotide sequence ID" value="XM_008086458.1"/>
</dbReference>
<gene>
    <name evidence="2" type="ORF">GLAREA_09862</name>
</gene>
<dbReference type="GeneID" id="19468909"/>
<evidence type="ECO:0000313" key="3">
    <source>
        <dbReference type="Proteomes" id="UP000016922"/>
    </source>
</evidence>
<accession>S3D9T8</accession>
<feature type="compositionally biased region" description="Basic and acidic residues" evidence="1">
    <location>
        <begin position="114"/>
        <end position="123"/>
    </location>
</feature>
<dbReference type="Proteomes" id="UP000016922">
    <property type="component" value="Unassembled WGS sequence"/>
</dbReference>
<evidence type="ECO:0000313" key="2">
    <source>
        <dbReference type="EMBL" id="EPE28741.1"/>
    </source>
</evidence>
<organism evidence="2 3">
    <name type="scientific">Glarea lozoyensis (strain ATCC 20868 / MF5171)</name>
    <dbReference type="NCBI Taxonomy" id="1116229"/>
    <lineage>
        <taxon>Eukaryota</taxon>
        <taxon>Fungi</taxon>
        <taxon>Dikarya</taxon>
        <taxon>Ascomycota</taxon>
        <taxon>Pezizomycotina</taxon>
        <taxon>Leotiomycetes</taxon>
        <taxon>Helotiales</taxon>
        <taxon>Helotiaceae</taxon>
        <taxon>Glarea</taxon>
    </lineage>
</organism>
<evidence type="ECO:0000256" key="1">
    <source>
        <dbReference type="SAM" id="MobiDB-lite"/>
    </source>
</evidence>
<proteinExistence type="predicted"/>
<dbReference type="EMBL" id="KE145368">
    <property type="protein sequence ID" value="EPE28741.1"/>
    <property type="molecule type" value="Genomic_DNA"/>
</dbReference>